<dbReference type="InterPro" id="IPR058922">
    <property type="entry name" value="WHD_DRP"/>
</dbReference>
<evidence type="ECO:0000259" key="8">
    <source>
        <dbReference type="SMART" id="SM00382"/>
    </source>
</evidence>
<dbReference type="InterPro" id="IPR003593">
    <property type="entry name" value="AAA+_ATPase"/>
</dbReference>
<sequence length="1199" mass="136851">MDCIKSAIDIVKDVGPTVRRYVKYQLCPKDYVDRFVAVQKRLERQLDDVEAKLNTQLSQPGKKAASQVDNWREEVRKETAVKVEDLTCKGGCFTNICTSRKLDKKTQALNKGICMQGENYTKDGQSLVIDDHSIEYCTIVFKENREQLKRRQKDIEAKLETQCMQPGKIARKEVEAWMEKACNQIATKVEDLINQGECSSSSNLERKTEELKQMLEEGKEFTNAGVSLVIDDHSIEYCALAFKEKQERLKHQKEHIEANLKTQCMQPRKITRKDVKEWLEKVGQQIAIKVEDLISQENCSSSTNLKKNTEELKQMLEEGKEFTNAGVSLVIDDHSTKGVPLLVEECRGKNDIKDQILEWLKGDKVTKIVVSGMGGVGKTTIMKQVHNQLLKEPKFNKVIWVKVSKDFDIIVQHKKKFDILKFQKRIASSLELKLEPEDHENETKLAGLISQKLGRGSFLLILDDVWQPFSLEDIGIPDLVGNNGCKLVLTTRLQHIARVMDCKVVMVNPLPANEASALFLEKVGSDVFSDGKIKRDIEVFLKQILQKCGGVPLAIVTVAKSMRGKLLPRHWKLALSEFSKFDNIVDCLKFSYECLELQCQECFLYCTLYPEDHEISKEELIEYWIEEGLIYKEGKTREAMYWKGHDILDKLVDNCLLESVKHIHRGDCVSMHDLFRDMALDIRPQYLVKAGIALEKLPEEGEWRENLLKVSLMENHITKIPSSMPSPKCPMLTTLLLSNAKISTIPEAFFEHMLGLKILDLSNNYELSRLPSSISKLEKLTTLLLWNCSFLREVPSLSNLVGLKKLDLSWTSIKELPQGFNMLTNLKWLGLGGGLSETLDEMLQNLSKLQHLIVNAITKFKWEKIESWGKLQNLEKLVLCNLGNLNTVFGEIGAVAKSAPLPASTFSSLQYISVWRCDQIKKLFSVRWLGYLQKLQTIKVEHCEQLEEIIGSEYEGGEKVTLLGLERLELTGLPQLKSVYGGCLICDSIKKIEIKDCYNIKSVFGSGFNPLPNLEYLELSQLWKLKFVFDEEGLGLSPHVPPTSFFSLKQIRVSGCDQLKKVFSSGWLLCYFQSLQTIEVRWCSQMEKLISSSAHEEEKLTLPKLQSLELTRLPLLKSICSSSSVLICDSIQSLRITYCEKLKRIPLNFPLLDNAQSSHPPSLKEIVVFPKAWWESLEWDDPNAKDILLPFCEFQKIWF</sequence>
<dbReference type="GO" id="GO:0005524">
    <property type="term" value="F:ATP binding"/>
    <property type="evidence" value="ECO:0007669"/>
    <property type="project" value="UniProtKB-KW"/>
</dbReference>
<protein>
    <recommendedName>
        <fullName evidence="8">AAA+ ATPase domain-containing protein</fullName>
    </recommendedName>
</protein>
<feature type="coiled-coil region" evidence="7">
    <location>
        <begin position="32"/>
        <end position="59"/>
    </location>
</feature>
<gene>
    <name evidence="9" type="ORF">SLEP1_g56575</name>
</gene>
<evidence type="ECO:0000256" key="5">
    <source>
        <dbReference type="ARBA" id="ARBA00022821"/>
    </source>
</evidence>
<dbReference type="InterPro" id="IPR036388">
    <property type="entry name" value="WH-like_DNA-bd_sf"/>
</dbReference>
<keyword evidence="2" id="KW-0433">Leucine-rich repeat</keyword>
<keyword evidence="5" id="KW-0611">Plant defense</keyword>
<dbReference type="Pfam" id="PF23247">
    <property type="entry name" value="LRR_RPS2"/>
    <property type="match status" value="2"/>
</dbReference>
<dbReference type="PANTHER" id="PTHR33463:SF217">
    <property type="entry name" value="DISEASE RESISTANCE PROTEIN RPS2-LIKE"/>
    <property type="match status" value="1"/>
</dbReference>
<dbReference type="Proteomes" id="UP001054252">
    <property type="component" value="Unassembled WGS sequence"/>
</dbReference>
<dbReference type="Gene3D" id="3.40.50.300">
    <property type="entry name" value="P-loop containing nucleotide triphosphate hydrolases"/>
    <property type="match status" value="1"/>
</dbReference>
<comment type="caution">
    <text evidence="9">The sequence shown here is derived from an EMBL/GenBank/DDBJ whole genome shotgun (WGS) entry which is preliminary data.</text>
</comment>
<dbReference type="GO" id="GO:0043531">
    <property type="term" value="F:ADP binding"/>
    <property type="evidence" value="ECO:0007669"/>
    <property type="project" value="InterPro"/>
</dbReference>
<dbReference type="InterPro" id="IPR001611">
    <property type="entry name" value="Leu-rich_rpt"/>
</dbReference>
<keyword evidence="10" id="KW-1185">Reference proteome</keyword>
<dbReference type="InterPro" id="IPR050905">
    <property type="entry name" value="Plant_NBS-LRR"/>
</dbReference>
<evidence type="ECO:0000256" key="7">
    <source>
        <dbReference type="SAM" id="Coils"/>
    </source>
</evidence>
<dbReference type="Gene3D" id="1.10.8.430">
    <property type="entry name" value="Helical domain of apoptotic protease-activating factors"/>
    <property type="match status" value="1"/>
</dbReference>
<feature type="domain" description="AAA+ ATPase" evidence="8">
    <location>
        <begin position="364"/>
        <end position="510"/>
    </location>
</feature>
<dbReference type="FunFam" id="1.10.10.10:FF:000322">
    <property type="entry name" value="Probable disease resistance protein At1g63360"/>
    <property type="match status" value="1"/>
</dbReference>
<keyword evidence="7" id="KW-0175">Coiled coil</keyword>
<dbReference type="SUPFAM" id="SSF52540">
    <property type="entry name" value="P-loop containing nucleoside triphosphate hydrolases"/>
    <property type="match status" value="1"/>
</dbReference>
<evidence type="ECO:0000256" key="4">
    <source>
        <dbReference type="ARBA" id="ARBA00022741"/>
    </source>
</evidence>
<dbReference type="InterPro" id="IPR032675">
    <property type="entry name" value="LRR_dom_sf"/>
</dbReference>
<keyword evidence="6" id="KW-0067">ATP-binding</keyword>
<evidence type="ECO:0000313" key="10">
    <source>
        <dbReference type="Proteomes" id="UP001054252"/>
    </source>
</evidence>
<dbReference type="InterPro" id="IPR002182">
    <property type="entry name" value="NB-ARC"/>
</dbReference>
<accession>A0AAV5MLV8</accession>
<dbReference type="InterPro" id="IPR027417">
    <property type="entry name" value="P-loop_NTPase"/>
</dbReference>
<dbReference type="SMART" id="SM00369">
    <property type="entry name" value="LRR_TYP"/>
    <property type="match status" value="3"/>
</dbReference>
<evidence type="ECO:0000256" key="3">
    <source>
        <dbReference type="ARBA" id="ARBA00022737"/>
    </source>
</evidence>
<organism evidence="9 10">
    <name type="scientific">Rubroshorea leprosula</name>
    <dbReference type="NCBI Taxonomy" id="152421"/>
    <lineage>
        <taxon>Eukaryota</taxon>
        <taxon>Viridiplantae</taxon>
        <taxon>Streptophyta</taxon>
        <taxon>Embryophyta</taxon>
        <taxon>Tracheophyta</taxon>
        <taxon>Spermatophyta</taxon>
        <taxon>Magnoliopsida</taxon>
        <taxon>eudicotyledons</taxon>
        <taxon>Gunneridae</taxon>
        <taxon>Pentapetalae</taxon>
        <taxon>rosids</taxon>
        <taxon>malvids</taxon>
        <taxon>Malvales</taxon>
        <taxon>Dipterocarpaceae</taxon>
        <taxon>Rubroshorea</taxon>
    </lineage>
</organism>
<dbReference type="Pfam" id="PF13855">
    <property type="entry name" value="LRR_8"/>
    <property type="match status" value="1"/>
</dbReference>
<keyword evidence="4" id="KW-0547">Nucleotide-binding</keyword>
<dbReference type="Gene3D" id="3.80.10.10">
    <property type="entry name" value="Ribonuclease Inhibitor"/>
    <property type="match status" value="2"/>
</dbReference>
<dbReference type="Gene3D" id="1.10.10.10">
    <property type="entry name" value="Winged helix-like DNA-binding domain superfamily/Winged helix DNA-binding domain"/>
    <property type="match status" value="1"/>
</dbReference>
<dbReference type="SUPFAM" id="SSF52058">
    <property type="entry name" value="L domain-like"/>
    <property type="match status" value="1"/>
</dbReference>
<proteinExistence type="inferred from homology"/>
<evidence type="ECO:0000313" key="9">
    <source>
        <dbReference type="EMBL" id="GKV49848.1"/>
    </source>
</evidence>
<name>A0AAV5MLV8_9ROSI</name>
<dbReference type="Pfam" id="PF00931">
    <property type="entry name" value="NB-ARC"/>
    <property type="match status" value="1"/>
</dbReference>
<dbReference type="Pfam" id="PF23559">
    <property type="entry name" value="WHD_DRP"/>
    <property type="match status" value="1"/>
</dbReference>
<dbReference type="InterPro" id="IPR057135">
    <property type="entry name" value="At4g27190-like_LRR"/>
</dbReference>
<dbReference type="PANTHER" id="PTHR33463">
    <property type="entry name" value="NB-ARC DOMAIN-CONTAINING PROTEIN-RELATED"/>
    <property type="match status" value="1"/>
</dbReference>
<evidence type="ECO:0000256" key="6">
    <source>
        <dbReference type="ARBA" id="ARBA00022840"/>
    </source>
</evidence>
<reference evidence="9 10" key="1">
    <citation type="journal article" date="2021" name="Commun. Biol.">
        <title>The genome of Shorea leprosula (Dipterocarpaceae) highlights the ecological relevance of drought in aseasonal tropical rainforests.</title>
        <authorList>
            <person name="Ng K.K.S."/>
            <person name="Kobayashi M.J."/>
            <person name="Fawcett J.A."/>
            <person name="Hatakeyama M."/>
            <person name="Paape T."/>
            <person name="Ng C.H."/>
            <person name="Ang C.C."/>
            <person name="Tnah L.H."/>
            <person name="Lee C.T."/>
            <person name="Nishiyama T."/>
            <person name="Sese J."/>
            <person name="O'Brien M.J."/>
            <person name="Copetti D."/>
            <person name="Mohd Noor M.I."/>
            <person name="Ong R.C."/>
            <person name="Putra M."/>
            <person name="Sireger I.Z."/>
            <person name="Indrioko S."/>
            <person name="Kosugi Y."/>
            <person name="Izuno A."/>
            <person name="Isagi Y."/>
            <person name="Lee S.L."/>
            <person name="Shimizu K.K."/>
        </authorList>
    </citation>
    <scope>NUCLEOTIDE SEQUENCE [LARGE SCALE GENOMIC DNA]</scope>
    <source>
        <strain evidence="9">214</strain>
    </source>
</reference>
<keyword evidence="3" id="KW-0677">Repeat</keyword>
<dbReference type="PRINTS" id="PR00364">
    <property type="entry name" value="DISEASERSIST"/>
</dbReference>
<dbReference type="GO" id="GO:0006952">
    <property type="term" value="P:defense response"/>
    <property type="evidence" value="ECO:0007669"/>
    <property type="project" value="UniProtKB-KW"/>
</dbReference>
<dbReference type="SMART" id="SM00382">
    <property type="entry name" value="AAA"/>
    <property type="match status" value="1"/>
</dbReference>
<dbReference type="EMBL" id="BPVZ01000322">
    <property type="protein sequence ID" value="GKV49848.1"/>
    <property type="molecule type" value="Genomic_DNA"/>
</dbReference>
<dbReference type="InterPro" id="IPR003591">
    <property type="entry name" value="Leu-rich_rpt_typical-subtyp"/>
</dbReference>
<dbReference type="AlphaFoldDB" id="A0AAV5MLV8"/>
<evidence type="ECO:0000256" key="2">
    <source>
        <dbReference type="ARBA" id="ARBA00022614"/>
    </source>
</evidence>
<dbReference type="InterPro" id="IPR042197">
    <property type="entry name" value="Apaf_helical"/>
</dbReference>
<evidence type="ECO:0000256" key="1">
    <source>
        <dbReference type="ARBA" id="ARBA00008894"/>
    </source>
</evidence>
<comment type="similarity">
    <text evidence="1">Belongs to the disease resistance NB-LRR family.</text>
</comment>
<dbReference type="FunFam" id="3.40.50.300:FF:001091">
    <property type="entry name" value="Probable disease resistance protein At1g61300"/>
    <property type="match status" value="1"/>
</dbReference>